<dbReference type="OrthoDB" id="9816120at2"/>
<dbReference type="EMBL" id="MQUB01000001">
    <property type="protein sequence ID" value="PQB05416.1"/>
    <property type="molecule type" value="Genomic_DNA"/>
</dbReference>
<dbReference type="SUPFAM" id="SSF69318">
    <property type="entry name" value="Integrin alpha N-terminal domain"/>
    <property type="match status" value="1"/>
</dbReference>
<evidence type="ECO:0000259" key="4">
    <source>
        <dbReference type="Pfam" id="PF18962"/>
    </source>
</evidence>
<dbReference type="PANTHER" id="PTHR16026">
    <property type="entry name" value="CARTILAGE ACIDIC PROTEIN 1"/>
    <property type="match status" value="1"/>
</dbReference>
<dbReference type="PANTHER" id="PTHR16026:SF0">
    <property type="entry name" value="CARTILAGE ACIDIC PROTEIN 1"/>
    <property type="match status" value="1"/>
</dbReference>
<feature type="signal peptide" evidence="2">
    <location>
        <begin position="1"/>
        <end position="19"/>
    </location>
</feature>
<dbReference type="Proteomes" id="UP000239800">
    <property type="component" value="Unassembled WGS sequence"/>
</dbReference>
<keyword evidence="1 2" id="KW-0732">Signal</keyword>
<dbReference type="Pfam" id="PF13517">
    <property type="entry name" value="FG-GAP_3"/>
    <property type="match status" value="3"/>
</dbReference>
<feature type="domain" description="Secretion system C-terminal sorting" evidence="4">
    <location>
        <begin position="476"/>
        <end position="543"/>
    </location>
</feature>
<sequence length="546" mass="59250">MKKTLLGLLLTLTFGFLTAQEVSFTIEEIGTTGVAERALVDMNGDHLDDIVGVNTSLIKIFYQKAEGGFDEVEIATSAADNFPSWSLGAADYDGNGYTDLLYGGGNGVTFMRANDDGTAFTEISYPQFVFSQRSNFVDINMDGNLDAFVCHDVEPNVYYINDGSGELTYIQGGLGDFATGGNYGSVWVDYDNDRDMDLFIAKCNAGGGGSEARRTNQMHTNNGDGTYTENAADLVLDDPMQTWSSAWGDFDNDGDMDAWVGASTFSEGFHRLMVNNGDNTFTDVIAGSGLEGFNVTGIENATLDFNNDGNLDIASNGSILLGNGDMTFTIQSNIIRATTAFGDVNNDGFIDCFAEQSTNTNVPGELRINNGNSNNWLKVATIGTDSNLDGIGARVEIVTPSGTQIRDVRSGEGFRFMSSMNTHFGIGTDTEITSVTIYWPSGNIDTYDDVPINDTLIATEKETLGLEDTLVENLILYPNPTKDVLNLGLNGNMDNVIYTVFDINGKRVMNGRLDRSVLDVSSLISGNYFLRILQEGNIMTQRFVKQ</sequence>
<feature type="chain" id="PRO_5015491011" description="RNA-binding protein" evidence="2">
    <location>
        <begin position="20"/>
        <end position="546"/>
    </location>
</feature>
<dbReference type="InterPro" id="IPR027039">
    <property type="entry name" value="Crtac1"/>
</dbReference>
<dbReference type="InterPro" id="IPR013517">
    <property type="entry name" value="FG-GAP"/>
</dbReference>
<organism evidence="5 6">
    <name type="scientific">Aureitalea marina</name>
    <dbReference type="NCBI Taxonomy" id="930804"/>
    <lineage>
        <taxon>Bacteria</taxon>
        <taxon>Pseudomonadati</taxon>
        <taxon>Bacteroidota</taxon>
        <taxon>Flavobacteriia</taxon>
        <taxon>Flavobacteriales</taxon>
        <taxon>Flavobacteriaceae</taxon>
        <taxon>Aureitalea</taxon>
    </lineage>
</organism>
<evidence type="ECO:0000259" key="3">
    <source>
        <dbReference type="Pfam" id="PF07593"/>
    </source>
</evidence>
<protein>
    <recommendedName>
        <fullName evidence="7">RNA-binding protein</fullName>
    </recommendedName>
</protein>
<dbReference type="RefSeq" id="WP_104813356.1">
    <property type="nucleotide sequence ID" value="NZ_MQUB01000001.1"/>
</dbReference>
<evidence type="ECO:0000256" key="1">
    <source>
        <dbReference type="ARBA" id="ARBA00022729"/>
    </source>
</evidence>
<dbReference type="InterPro" id="IPR011519">
    <property type="entry name" value="UnbV_ASPIC"/>
</dbReference>
<accession>A0A2S7KS23</accession>
<dbReference type="Pfam" id="PF07593">
    <property type="entry name" value="UnbV_ASPIC"/>
    <property type="match status" value="1"/>
</dbReference>
<dbReference type="InterPro" id="IPR028994">
    <property type="entry name" value="Integrin_alpha_N"/>
</dbReference>
<gene>
    <name evidence="5" type="ORF">BST85_11330</name>
</gene>
<dbReference type="InterPro" id="IPR026444">
    <property type="entry name" value="Secre_tail"/>
</dbReference>
<proteinExistence type="predicted"/>
<name>A0A2S7KS23_9FLAO</name>
<evidence type="ECO:0008006" key="7">
    <source>
        <dbReference type="Google" id="ProtNLM"/>
    </source>
</evidence>
<evidence type="ECO:0000313" key="5">
    <source>
        <dbReference type="EMBL" id="PQB05416.1"/>
    </source>
</evidence>
<dbReference type="Gene3D" id="2.130.10.130">
    <property type="entry name" value="Integrin alpha, N-terminal"/>
    <property type="match status" value="1"/>
</dbReference>
<feature type="domain" description="ASPIC/UnbV" evidence="3">
    <location>
        <begin position="390"/>
        <end position="456"/>
    </location>
</feature>
<evidence type="ECO:0000313" key="6">
    <source>
        <dbReference type="Proteomes" id="UP000239800"/>
    </source>
</evidence>
<dbReference type="AlphaFoldDB" id="A0A2S7KS23"/>
<keyword evidence="6" id="KW-1185">Reference proteome</keyword>
<dbReference type="NCBIfam" id="TIGR04183">
    <property type="entry name" value="Por_Secre_tail"/>
    <property type="match status" value="1"/>
</dbReference>
<reference evidence="5 6" key="1">
    <citation type="submission" date="2016-11" db="EMBL/GenBank/DDBJ databases">
        <title>Trade-off between light-utilization and light-protection in marine flavobacteria.</title>
        <authorList>
            <person name="Kumagai Y."/>
        </authorList>
    </citation>
    <scope>NUCLEOTIDE SEQUENCE [LARGE SCALE GENOMIC DNA]</scope>
    <source>
        <strain evidence="5 6">NBRC 107741</strain>
    </source>
</reference>
<dbReference type="Pfam" id="PF18962">
    <property type="entry name" value="Por_Secre_tail"/>
    <property type="match status" value="1"/>
</dbReference>
<comment type="caution">
    <text evidence="5">The sequence shown here is derived from an EMBL/GenBank/DDBJ whole genome shotgun (WGS) entry which is preliminary data.</text>
</comment>
<evidence type="ECO:0000256" key="2">
    <source>
        <dbReference type="SAM" id="SignalP"/>
    </source>
</evidence>